<accession>A9KCH5</accession>
<dbReference type="EMBL" id="CP000733">
    <property type="protein sequence ID" value="ABS78227.1"/>
    <property type="molecule type" value="Genomic_DNA"/>
</dbReference>
<dbReference type="Pfam" id="PF09615">
    <property type="entry name" value="Cas_Csy3"/>
    <property type="match status" value="1"/>
</dbReference>
<dbReference type="RefSeq" id="WP_011996912.1">
    <property type="nucleotide sequence ID" value="NC_009727.1"/>
</dbReference>
<dbReference type="KEGG" id="cbd:CBUD_1101"/>
<dbReference type="NCBIfam" id="TIGR02566">
    <property type="entry name" value="cas_Csy3"/>
    <property type="match status" value="1"/>
</dbReference>
<name>A9KCH5_COXBN</name>
<dbReference type="CDD" id="cd09737">
    <property type="entry name" value="Csy3_I-F"/>
    <property type="match status" value="1"/>
</dbReference>
<dbReference type="InterPro" id="IPR013399">
    <property type="entry name" value="CRISPR-assoc_prot_Csy3"/>
</dbReference>
<proteinExistence type="predicted"/>
<protein>
    <submittedName>
        <fullName evidence="1">Hypothetical cytosolic protein</fullName>
    </submittedName>
</protein>
<dbReference type="HOGENOM" id="CLU_063672_0_0_6"/>
<dbReference type="AlphaFoldDB" id="A9KCH5"/>
<reference evidence="1 2" key="1">
    <citation type="journal article" date="2009" name="Infect. Immun.">
        <title>Comparative genomics reveal extensive transposon-mediated genomic plasticity and diversity among potential effector proteins within the genus Coxiella.</title>
        <authorList>
            <person name="Beare P.A."/>
            <person name="Unsworth N."/>
            <person name="Andoh M."/>
            <person name="Voth D.E."/>
            <person name="Omsland A."/>
            <person name="Gilk S.D."/>
            <person name="Williams K.P."/>
            <person name="Sobral B.W."/>
            <person name="Kupko J.J.III."/>
            <person name="Porcella S.F."/>
            <person name="Samuel J.E."/>
            <person name="Heinzen R.A."/>
        </authorList>
    </citation>
    <scope>NUCLEOTIDE SEQUENCE [LARGE SCALE GENOMIC DNA]</scope>
    <source>
        <strain evidence="1 2">Dugway 5J108-111</strain>
    </source>
</reference>
<evidence type="ECO:0000313" key="2">
    <source>
        <dbReference type="Proteomes" id="UP000008555"/>
    </source>
</evidence>
<evidence type="ECO:0000313" key="1">
    <source>
        <dbReference type="EMBL" id="ABS78227.1"/>
    </source>
</evidence>
<dbReference type="Proteomes" id="UP000008555">
    <property type="component" value="Chromosome"/>
</dbReference>
<sequence>MSDKNKKAASVLAFERKLDPSDAVFFAGKWEDLDKPDQWSPIRVREKAVRGTISNRLKVKEQNSGKINQKIEVPNLQRVDVAALPNDCDTLKVSFTLRILGEVGKPSACSSTDYLNKLLSVVEGYKITQGFSELAKRYAHNLANGRFLWRNRIGAEAIKIRVCQRENGAAKSTWEFDAFQFSLRDFEVKDNLEMFENLARLIESGLEGKQRSVLLAIEAFVRIGEGQEVFPSQELVLDNRKSKKKGEKGKLLYQINEIAAIHSQKIGNALRTIDTWYKADEQEEIGPIAVEPYGSVTTLSKACRPPKESDFYSLFDNWVLYNKTPEDIGNQHFVMATLIRGGVFGESSKEDSE</sequence>
<gene>
    <name evidence="1" type="primary">csy3_1</name>
    <name evidence="1" type="ordered locus">CBUD_1101</name>
</gene>
<organism evidence="1 2">
    <name type="scientific">Coxiella burnetii (strain Dugway 5J108-111)</name>
    <dbReference type="NCBI Taxonomy" id="434922"/>
    <lineage>
        <taxon>Bacteria</taxon>
        <taxon>Pseudomonadati</taxon>
        <taxon>Pseudomonadota</taxon>
        <taxon>Gammaproteobacteria</taxon>
        <taxon>Legionellales</taxon>
        <taxon>Coxiellaceae</taxon>
        <taxon>Coxiella</taxon>
    </lineage>
</organism>